<dbReference type="OrthoDB" id="408631at2759"/>
<comment type="similarity">
    <text evidence="1">Belongs to the 'GDXG' lipolytic enzyme family.</text>
</comment>
<keyword evidence="2 6" id="KW-0378">Hydrolase</keyword>
<keyword evidence="4" id="KW-0812">Transmembrane</keyword>
<dbReference type="InterPro" id="IPR033140">
    <property type="entry name" value="Lipase_GDXG_put_SER_AS"/>
</dbReference>
<feature type="transmembrane region" description="Helical" evidence="4">
    <location>
        <begin position="46"/>
        <end position="66"/>
    </location>
</feature>
<dbReference type="AlphaFoldDB" id="A0A0W8C0L2"/>
<evidence type="ECO:0000256" key="3">
    <source>
        <dbReference type="PROSITE-ProRule" id="PRU10038"/>
    </source>
</evidence>
<evidence type="ECO:0000259" key="5">
    <source>
        <dbReference type="Pfam" id="PF07859"/>
    </source>
</evidence>
<evidence type="ECO:0000313" key="7">
    <source>
        <dbReference type="Proteomes" id="UP000052943"/>
    </source>
</evidence>
<reference evidence="6 7" key="1">
    <citation type="submission" date="2015-11" db="EMBL/GenBank/DDBJ databases">
        <title>Genomes and virulence difference between two physiological races of Phytophthora nicotianae.</title>
        <authorList>
            <person name="Liu H."/>
            <person name="Ma X."/>
            <person name="Yu H."/>
            <person name="Fang D."/>
            <person name="Li Y."/>
            <person name="Wang X."/>
            <person name="Wang W."/>
            <person name="Dong Y."/>
            <person name="Xiao B."/>
        </authorList>
    </citation>
    <scope>NUCLEOTIDE SEQUENCE [LARGE SCALE GENOMIC DNA]</scope>
    <source>
        <strain evidence="7">race 0</strain>
    </source>
</reference>
<evidence type="ECO:0000256" key="4">
    <source>
        <dbReference type="SAM" id="Phobius"/>
    </source>
</evidence>
<accession>A0A0W8C0L2</accession>
<dbReference type="PANTHER" id="PTHR48081:SF8">
    <property type="entry name" value="ALPHA_BETA HYDROLASE FOLD-3 DOMAIN-CONTAINING PROTEIN-RELATED"/>
    <property type="match status" value="1"/>
</dbReference>
<dbReference type="PROSITE" id="PS01174">
    <property type="entry name" value="LIPASE_GDXG_SER"/>
    <property type="match status" value="1"/>
</dbReference>
<keyword evidence="4" id="KW-1133">Transmembrane helix</keyword>
<evidence type="ECO:0000313" key="6">
    <source>
        <dbReference type="EMBL" id="KUF77542.1"/>
    </source>
</evidence>
<dbReference type="Gene3D" id="3.40.50.1820">
    <property type="entry name" value="alpha/beta hydrolase"/>
    <property type="match status" value="1"/>
</dbReference>
<dbReference type="Proteomes" id="UP000052943">
    <property type="component" value="Unassembled WGS sequence"/>
</dbReference>
<proteinExistence type="inferred from homology"/>
<dbReference type="SUPFAM" id="SSF53474">
    <property type="entry name" value="alpha/beta-Hydrolases"/>
    <property type="match status" value="1"/>
</dbReference>
<dbReference type="InterPro" id="IPR013094">
    <property type="entry name" value="AB_hydrolase_3"/>
</dbReference>
<dbReference type="InterPro" id="IPR029058">
    <property type="entry name" value="AB_hydrolase_fold"/>
</dbReference>
<dbReference type="Pfam" id="PF07859">
    <property type="entry name" value="Abhydrolase_3"/>
    <property type="match status" value="1"/>
</dbReference>
<gene>
    <name evidence="6" type="ORF">AM587_10012374</name>
</gene>
<dbReference type="STRING" id="4790.A0A0W8C0L2"/>
<keyword evidence="4" id="KW-0472">Membrane</keyword>
<dbReference type="InterPro" id="IPR050300">
    <property type="entry name" value="GDXG_lipolytic_enzyme"/>
</dbReference>
<feature type="domain" description="Alpha/beta hydrolase fold-3" evidence="5">
    <location>
        <begin position="188"/>
        <end position="401"/>
    </location>
</feature>
<evidence type="ECO:0000256" key="1">
    <source>
        <dbReference type="ARBA" id="ARBA00010515"/>
    </source>
</evidence>
<feature type="active site" evidence="3">
    <location>
        <position position="276"/>
    </location>
</feature>
<evidence type="ECO:0000256" key="2">
    <source>
        <dbReference type="ARBA" id="ARBA00022801"/>
    </source>
</evidence>
<sequence length="433" mass="48352">MERILRLVSKQFKLKPTMIAFKTQHQAALVLLAVLLQGVFMESNQLHLLLMASGGAITVAVIHFLFMGMCRTPWESVILLQRIIVTAFKTFVQFAIRRCTIKFPNWSLRFELLHSMISVCTESFGERMATQKHAQWIRAQSDVVGSILGWFSCCQLNRSLEAVHFNGLEHVWLYNKQRRQNKAKRLVVLYMHGGGFAVLSPRLYISLGAVLASTIEKELSKLTTEGLNVDLLLGNYRKAPEYCFPTQPEDAVTLYENYLLKHENLSPSQIILAGDSAGGGLVMSILLRLRESHPENLPLAAMLISPAVDLSGDEPDAPGCFLARGMCKAFSSAYHPSYADPSKWEDASSAQCDLHGLPPVFLQTGKLDYIFQHGARLAAKAKSDGVTNWEIDVHEDMPHVFSIFPTFVLPYAQVGVQNLATFAVKHFLTARSN</sequence>
<dbReference type="GO" id="GO:0016787">
    <property type="term" value="F:hydrolase activity"/>
    <property type="evidence" value="ECO:0007669"/>
    <property type="project" value="UniProtKB-KW"/>
</dbReference>
<name>A0A0W8C0L2_PHYNI</name>
<feature type="transmembrane region" description="Helical" evidence="4">
    <location>
        <begin position="186"/>
        <end position="205"/>
    </location>
</feature>
<dbReference type="PANTHER" id="PTHR48081">
    <property type="entry name" value="AB HYDROLASE SUPERFAMILY PROTEIN C4A8.06C"/>
    <property type="match status" value="1"/>
</dbReference>
<organism evidence="6 7">
    <name type="scientific">Phytophthora nicotianae</name>
    <name type="common">Potato buckeye rot agent</name>
    <name type="synonym">Phytophthora parasitica</name>
    <dbReference type="NCBI Taxonomy" id="4792"/>
    <lineage>
        <taxon>Eukaryota</taxon>
        <taxon>Sar</taxon>
        <taxon>Stramenopiles</taxon>
        <taxon>Oomycota</taxon>
        <taxon>Peronosporomycetes</taxon>
        <taxon>Peronosporales</taxon>
        <taxon>Peronosporaceae</taxon>
        <taxon>Phytophthora</taxon>
    </lineage>
</organism>
<comment type="caution">
    <text evidence="6">The sequence shown here is derived from an EMBL/GenBank/DDBJ whole genome shotgun (WGS) entry which is preliminary data.</text>
</comment>
<feature type="transmembrane region" description="Helical" evidence="4">
    <location>
        <begin position="21"/>
        <end position="40"/>
    </location>
</feature>
<dbReference type="EMBL" id="LNFO01005550">
    <property type="protein sequence ID" value="KUF77542.1"/>
    <property type="molecule type" value="Genomic_DNA"/>
</dbReference>
<protein>
    <submittedName>
        <fullName evidence="6">Monoterpene epsilon-lactone hydrolase</fullName>
    </submittedName>
</protein>